<dbReference type="InterPro" id="IPR001509">
    <property type="entry name" value="Epimerase_deHydtase"/>
</dbReference>
<evidence type="ECO:0000259" key="1">
    <source>
        <dbReference type="Pfam" id="PF01370"/>
    </source>
</evidence>
<name>A0A4Z0P0B7_9BACT</name>
<dbReference type="InterPro" id="IPR036291">
    <property type="entry name" value="NAD(P)-bd_dom_sf"/>
</dbReference>
<accession>A0A4Z0P0B7</accession>
<dbReference type="SUPFAM" id="SSF51735">
    <property type="entry name" value="NAD(P)-binding Rossmann-fold domains"/>
    <property type="match status" value="1"/>
</dbReference>
<evidence type="ECO:0000313" key="3">
    <source>
        <dbReference type="Proteomes" id="UP000298337"/>
    </source>
</evidence>
<dbReference type="OrthoDB" id="9801056at2"/>
<keyword evidence="3" id="KW-1185">Reference proteome</keyword>
<feature type="domain" description="NAD-dependent epimerase/dehydratase" evidence="1">
    <location>
        <begin position="3"/>
        <end position="77"/>
    </location>
</feature>
<dbReference type="Pfam" id="PF01370">
    <property type="entry name" value="Epimerase"/>
    <property type="match status" value="1"/>
</dbReference>
<proteinExistence type="predicted"/>
<dbReference type="EMBL" id="SRLA01000007">
    <property type="protein sequence ID" value="TGE03836.1"/>
    <property type="molecule type" value="Genomic_DNA"/>
</dbReference>
<comment type="caution">
    <text evidence="2">The sequence shown here is derived from an EMBL/GenBank/DDBJ whole genome shotgun (WGS) entry which is preliminary data.</text>
</comment>
<evidence type="ECO:0000313" key="2">
    <source>
        <dbReference type="EMBL" id="TGE03836.1"/>
    </source>
</evidence>
<dbReference type="AlphaFoldDB" id="A0A4Z0P0B7"/>
<gene>
    <name evidence="2" type="ORF">EU556_24835</name>
</gene>
<protein>
    <submittedName>
        <fullName evidence="2">NAD(P)-dependent oxidoreductase</fullName>
    </submittedName>
</protein>
<dbReference type="Gene3D" id="3.40.50.720">
    <property type="entry name" value="NAD(P)-binding Rossmann-like Domain"/>
    <property type="match status" value="1"/>
</dbReference>
<reference evidence="2 3" key="1">
    <citation type="submission" date="2019-04" db="EMBL/GenBank/DDBJ databases">
        <authorList>
            <person name="Feng G."/>
            <person name="Zhang J."/>
            <person name="Zhu H."/>
        </authorList>
    </citation>
    <scope>NUCLEOTIDE SEQUENCE [LARGE SCALE GENOMIC DNA]</scope>
    <source>
        <strain evidence="2 3">92R-1</strain>
    </source>
</reference>
<organism evidence="2 3">
    <name type="scientific">Hymenobacter fodinae</name>
    <dbReference type="NCBI Taxonomy" id="2510796"/>
    <lineage>
        <taxon>Bacteria</taxon>
        <taxon>Pseudomonadati</taxon>
        <taxon>Bacteroidota</taxon>
        <taxon>Cytophagia</taxon>
        <taxon>Cytophagales</taxon>
        <taxon>Hymenobacteraceae</taxon>
        <taxon>Hymenobacter</taxon>
    </lineage>
</organism>
<dbReference type="Proteomes" id="UP000298337">
    <property type="component" value="Unassembled WGS sequence"/>
</dbReference>
<sequence>MKIVVTGSSGRVGRAIYNQLASQHEVVGIDRAPFATTRIVADFVDADVLRRAVQGAGMAAKVWAQIHVASPPSCPGTNA</sequence>